<evidence type="ECO:0000313" key="2">
    <source>
        <dbReference type="EMBL" id="MBD8081640.1"/>
    </source>
</evidence>
<dbReference type="GO" id="GO:0016301">
    <property type="term" value="F:kinase activity"/>
    <property type="evidence" value="ECO:0007669"/>
    <property type="project" value="UniProtKB-KW"/>
</dbReference>
<keyword evidence="2" id="KW-0418">Kinase</keyword>
<dbReference type="Pfam" id="PF02518">
    <property type="entry name" value="HATPase_c"/>
    <property type="match status" value="1"/>
</dbReference>
<dbReference type="Proteomes" id="UP000637299">
    <property type="component" value="Unassembled WGS sequence"/>
</dbReference>
<sequence length="106" mass="12162">MKLLEINNNLVDNAVKFSLTGTAIFISFEKINNKLRVSVKNEGIGIKSKKRFTRYCNSLRANFLKFTGTSHKNYLKIHSERHLLDLKKLCVTNPMACTTLSQNLSW</sequence>
<reference evidence="2 3" key="1">
    <citation type="submission" date="2020-09" db="EMBL/GenBank/DDBJ databases">
        <title>Genome seq and assembly of Chryseobacterium sp.</title>
        <authorList>
            <person name="Chhetri G."/>
        </authorList>
    </citation>
    <scope>NUCLEOTIDE SEQUENCE [LARGE SCALE GENOMIC DNA]</scope>
    <source>
        <strain evidence="2 3">GCR10</strain>
    </source>
</reference>
<keyword evidence="3" id="KW-1185">Reference proteome</keyword>
<evidence type="ECO:0000313" key="3">
    <source>
        <dbReference type="Proteomes" id="UP000637299"/>
    </source>
</evidence>
<dbReference type="InterPro" id="IPR036890">
    <property type="entry name" value="HATPase_C_sf"/>
</dbReference>
<dbReference type="EMBL" id="JACYFS010000001">
    <property type="protein sequence ID" value="MBD8081640.1"/>
    <property type="molecule type" value="Genomic_DNA"/>
</dbReference>
<dbReference type="Gene3D" id="3.30.565.10">
    <property type="entry name" value="Histidine kinase-like ATPase, C-terminal domain"/>
    <property type="match status" value="1"/>
</dbReference>
<dbReference type="RefSeq" id="WP_191735391.1">
    <property type="nucleotide sequence ID" value="NZ_JACYFS010000001.1"/>
</dbReference>
<evidence type="ECO:0000259" key="1">
    <source>
        <dbReference type="Pfam" id="PF02518"/>
    </source>
</evidence>
<accession>A0ABR8Z9K8</accession>
<gene>
    <name evidence="2" type="ORF">IC610_04280</name>
</gene>
<name>A0ABR8Z9K8_9FLAO</name>
<protein>
    <submittedName>
        <fullName evidence="2">Sensor histidine kinase</fullName>
    </submittedName>
</protein>
<feature type="domain" description="Histidine kinase/HSP90-like ATPase" evidence="1">
    <location>
        <begin position="3"/>
        <end position="50"/>
    </location>
</feature>
<dbReference type="SUPFAM" id="SSF55874">
    <property type="entry name" value="ATPase domain of HSP90 chaperone/DNA topoisomerase II/histidine kinase"/>
    <property type="match status" value="1"/>
</dbReference>
<proteinExistence type="predicted"/>
<keyword evidence="2" id="KW-0808">Transferase</keyword>
<organism evidence="2 3">
    <name type="scientific">Chryseobacterium caseinilyticum</name>
    <dbReference type="NCBI Taxonomy" id="2771428"/>
    <lineage>
        <taxon>Bacteria</taxon>
        <taxon>Pseudomonadati</taxon>
        <taxon>Bacteroidota</taxon>
        <taxon>Flavobacteriia</taxon>
        <taxon>Flavobacteriales</taxon>
        <taxon>Weeksellaceae</taxon>
        <taxon>Chryseobacterium group</taxon>
        <taxon>Chryseobacterium</taxon>
    </lineage>
</organism>
<comment type="caution">
    <text evidence="2">The sequence shown here is derived from an EMBL/GenBank/DDBJ whole genome shotgun (WGS) entry which is preliminary data.</text>
</comment>
<dbReference type="InterPro" id="IPR003594">
    <property type="entry name" value="HATPase_dom"/>
</dbReference>